<dbReference type="Gene3D" id="3.30.1640.10">
    <property type="entry name" value="mini-chromosome maintenance (MCM) complex, chain A, domain 1"/>
    <property type="match status" value="1"/>
</dbReference>
<comment type="catalytic activity">
    <reaction evidence="11">
        <text>ATP + H2O = ADP + phosphate + H(+)</text>
        <dbReference type="Rhea" id="RHEA:13065"/>
        <dbReference type="ChEBI" id="CHEBI:15377"/>
        <dbReference type="ChEBI" id="CHEBI:15378"/>
        <dbReference type="ChEBI" id="CHEBI:30616"/>
        <dbReference type="ChEBI" id="CHEBI:43474"/>
        <dbReference type="ChEBI" id="CHEBI:456216"/>
        <dbReference type="EC" id="3.6.4.12"/>
    </reaction>
</comment>
<dbReference type="InterPro" id="IPR003593">
    <property type="entry name" value="AAA+_ATPase"/>
</dbReference>
<dbReference type="InterPro" id="IPR018525">
    <property type="entry name" value="MCM_CS"/>
</dbReference>
<dbReference type="GO" id="GO:0005634">
    <property type="term" value="C:nucleus"/>
    <property type="evidence" value="ECO:0007669"/>
    <property type="project" value="UniProtKB-SubCell"/>
</dbReference>
<evidence type="ECO:0000256" key="10">
    <source>
        <dbReference type="RuleBase" id="RU004070"/>
    </source>
</evidence>
<evidence type="ECO:0000256" key="1">
    <source>
        <dbReference type="ARBA" id="ARBA00004123"/>
    </source>
</evidence>
<dbReference type="GO" id="GO:0017116">
    <property type="term" value="F:single-stranded DNA helicase activity"/>
    <property type="evidence" value="ECO:0007669"/>
    <property type="project" value="TreeGrafter"/>
</dbReference>
<comment type="subunit">
    <text evidence="11">Component of the MCM2-7 complex.</text>
</comment>
<dbReference type="Gene3D" id="2.20.28.10">
    <property type="match status" value="1"/>
</dbReference>
<feature type="domain" description="MCM C-terminal AAA(+) ATPase" evidence="13">
    <location>
        <begin position="504"/>
        <end position="712"/>
    </location>
</feature>
<feature type="compositionally biased region" description="Low complexity" evidence="12">
    <location>
        <begin position="137"/>
        <end position="149"/>
    </location>
</feature>
<dbReference type="EMBL" id="JBAMIC010000001">
    <property type="protein sequence ID" value="KAK7115466.1"/>
    <property type="molecule type" value="Genomic_DNA"/>
</dbReference>
<dbReference type="InterPro" id="IPR033762">
    <property type="entry name" value="MCM_OB"/>
</dbReference>
<feature type="compositionally biased region" description="Basic and acidic residues" evidence="12">
    <location>
        <begin position="151"/>
        <end position="161"/>
    </location>
</feature>
<dbReference type="Gene3D" id="3.40.50.300">
    <property type="entry name" value="P-loop containing nucleotide triphosphate hydrolases"/>
    <property type="match status" value="1"/>
</dbReference>
<dbReference type="FunFam" id="2.20.28.10:FF:000003">
    <property type="entry name" value="DNA helicase"/>
    <property type="match status" value="1"/>
</dbReference>
<dbReference type="PANTHER" id="PTHR11630">
    <property type="entry name" value="DNA REPLICATION LICENSING FACTOR MCM FAMILY MEMBER"/>
    <property type="match status" value="1"/>
</dbReference>
<dbReference type="SMART" id="SM00350">
    <property type="entry name" value="MCM"/>
    <property type="match status" value="1"/>
</dbReference>
<dbReference type="InterPro" id="IPR027925">
    <property type="entry name" value="MCM_N"/>
</dbReference>
<dbReference type="InterPro" id="IPR041562">
    <property type="entry name" value="MCM_lid"/>
</dbReference>
<dbReference type="PROSITE" id="PS50051">
    <property type="entry name" value="MCM_2"/>
    <property type="match status" value="1"/>
</dbReference>
<dbReference type="PROSITE" id="PS00847">
    <property type="entry name" value="MCM_1"/>
    <property type="match status" value="1"/>
</dbReference>
<comment type="subcellular location">
    <subcellularLocation>
        <location evidence="1">Nucleus</location>
    </subcellularLocation>
</comment>
<dbReference type="InterPro" id="IPR012340">
    <property type="entry name" value="NA-bd_OB-fold"/>
</dbReference>
<keyword evidence="5 11" id="KW-0378">Hydrolase</keyword>
<protein>
    <recommendedName>
        <fullName evidence="11">DNA replication licensing factor MCM4</fullName>
        <ecNumber evidence="11">3.6.4.12</ecNumber>
    </recommendedName>
</protein>
<feature type="compositionally biased region" description="Polar residues" evidence="12">
    <location>
        <begin position="124"/>
        <end position="136"/>
    </location>
</feature>
<dbReference type="PANTHER" id="PTHR11630:SF66">
    <property type="entry name" value="DNA REPLICATION LICENSING FACTOR MCM4"/>
    <property type="match status" value="1"/>
</dbReference>
<dbReference type="InterPro" id="IPR036388">
    <property type="entry name" value="WH-like_DNA-bd_sf"/>
</dbReference>
<comment type="caution">
    <text evidence="14">The sequence shown here is derived from an EMBL/GenBank/DDBJ whole genome shotgun (WGS) entry which is preliminary data.</text>
</comment>
<organism evidence="14 15">
    <name type="scientific">Littorina saxatilis</name>
    <dbReference type="NCBI Taxonomy" id="31220"/>
    <lineage>
        <taxon>Eukaryota</taxon>
        <taxon>Metazoa</taxon>
        <taxon>Spiralia</taxon>
        <taxon>Lophotrochozoa</taxon>
        <taxon>Mollusca</taxon>
        <taxon>Gastropoda</taxon>
        <taxon>Caenogastropoda</taxon>
        <taxon>Littorinimorpha</taxon>
        <taxon>Littorinoidea</taxon>
        <taxon>Littorinidae</taxon>
        <taxon>Littorina</taxon>
    </lineage>
</organism>
<sequence>MSSPASTPRRSGRRRGGDDEASSPPEQNGHGDTQPAARTPTRKTPKANDNVSTPPAGRGSGRKSRRSLADELPSPSPSRKSRRVEGSPGSSDLQPLPSSPPMGQDGEAPLFSSPQGVADIDLSSPLNYGTPESRSVGTPRTPGTGATPIRPRPDVRSDRKIRQVALGGSEPSSEQTRGTSEPGSEISAGPQLVIWGTDVVVNQCKEKFVRFVTRYVDESVEDDERFDGMDIREPYYLQRLEEINAVGEPFLNVNCKHLQEFDADLYRQLINYPQEVVPTFDMAVNQMFFDRFPDASLEHQIQVRPYNADKTSNMRSLNPEDIDKLITIGGMVIRTSSLIPEMREAFFRCYVCGNSTSVEIDRGRISEPTLCTHCNTNHSFALVHNRSHFSDKQMIKLQESPEDMPAGQTPHTVIVYAHNDLVDSVQPGDRVTVTGIYRAVPLRVNPRMRNVKSVYKTHIDVVHFRKLSNKRLKETDADNDDSKQVSFSQEKIDMISALSKKSDIYERLARAIAPSIYENEDIKKGILLQLFGGTRKDFSETGRGHFRAELNLLLCGDPGTSKSQLLQYVHHLVPRGQYTSGKGSSAVGLTAYVTKDPETRQLVLQTGALVLSDNGVCCIDEFDKMNESTRSVLHEVMEQQTLSIAKAGIICSLNARTSILAAANPVESQWNKNRTITENIQLPHTLLSRFDLIFLMLDPQDEMYDRRLASHLVSLYFHGSEAEEEANLDMSILKDYLTYGKTFIHPTLGEEAGQALIQAYVEMRQVGSSRGQVSAYPRQLESLIRLSEAHARMRLAHVVEVADVEEARRLYREALKQAAVDPSTGKIDITILTTGISGAARKRKAEVASALKNLIQEKGKVPTLKYQKMYEEFREKSDFPISKEMFDDALKELQDEDYLIVTNKVIRLCS</sequence>
<comment type="similarity">
    <text evidence="2 10">Belongs to the MCM family.</text>
</comment>
<dbReference type="Pfam" id="PF17855">
    <property type="entry name" value="MCM_lid"/>
    <property type="match status" value="1"/>
</dbReference>
<dbReference type="GO" id="GO:0042555">
    <property type="term" value="C:MCM complex"/>
    <property type="evidence" value="ECO:0007669"/>
    <property type="project" value="UniProtKB-UniRule"/>
</dbReference>
<dbReference type="Pfam" id="PF21128">
    <property type="entry name" value="WHD_MCM4"/>
    <property type="match status" value="1"/>
</dbReference>
<evidence type="ECO:0000256" key="4">
    <source>
        <dbReference type="ARBA" id="ARBA00022741"/>
    </source>
</evidence>
<dbReference type="InterPro" id="IPR027417">
    <property type="entry name" value="P-loop_NTPase"/>
</dbReference>
<proteinExistence type="inferred from homology"/>
<evidence type="ECO:0000313" key="14">
    <source>
        <dbReference type="EMBL" id="KAK7115466.1"/>
    </source>
</evidence>
<dbReference type="SUPFAM" id="SSF50249">
    <property type="entry name" value="Nucleic acid-binding proteins"/>
    <property type="match status" value="1"/>
</dbReference>
<keyword evidence="4 10" id="KW-0547">Nucleotide-binding</keyword>
<dbReference type="Pfam" id="PF17207">
    <property type="entry name" value="MCM_OB"/>
    <property type="match status" value="1"/>
</dbReference>
<dbReference type="SUPFAM" id="SSF52540">
    <property type="entry name" value="P-loop containing nucleoside triphosphate hydrolases"/>
    <property type="match status" value="1"/>
</dbReference>
<keyword evidence="9 11" id="KW-0539">Nucleus</keyword>
<dbReference type="CDD" id="cd17755">
    <property type="entry name" value="MCM4"/>
    <property type="match status" value="1"/>
</dbReference>
<dbReference type="InterPro" id="IPR008047">
    <property type="entry name" value="MCM_4"/>
</dbReference>
<evidence type="ECO:0000256" key="11">
    <source>
        <dbReference type="RuleBase" id="RU368062"/>
    </source>
</evidence>
<dbReference type="PRINTS" id="PR01660">
    <property type="entry name" value="MCMPROTEIN4"/>
</dbReference>
<keyword evidence="15" id="KW-1185">Reference proteome</keyword>
<feature type="compositionally biased region" description="Low complexity" evidence="12">
    <location>
        <begin position="86"/>
        <end position="96"/>
    </location>
</feature>
<accession>A0AAN9BZ83</accession>
<dbReference type="AlphaFoldDB" id="A0AAN9BZ83"/>
<evidence type="ECO:0000256" key="9">
    <source>
        <dbReference type="ARBA" id="ARBA00023242"/>
    </source>
</evidence>
<keyword evidence="3 11" id="KW-0235">DNA replication</keyword>
<evidence type="ECO:0000256" key="6">
    <source>
        <dbReference type="ARBA" id="ARBA00022806"/>
    </source>
</evidence>
<dbReference type="Gene3D" id="2.40.50.140">
    <property type="entry name" value="Nucleic acid-binding proteins"/>
    <property type="match status" value="1"/>
</dbReference>
<evidence type="ECO:0000256" key="3">
    <source>
        <dbReference type="ARBA" id="ARBA00022705"/>
    </source>
</evidence>
<evidence type="ECO:0000256" key="12">
    <source>
        <dbReference type="SAM" id="MobiDB-lite"/>
    </source>
</evidence>
<gene>
    <name evidence="14" type="ORF">V1264_001323</name>
</gene>
<dbReference type="SMART" id="SM00382">
    <property type="entry name" value="AAA"/>
    <property type="match status" value="1"/>
</dbReference>
<evidence type="ECO:0000256" key="2">
    <source>
        <dbReference type="ARBA" id="ARBA00008010"/>
    </source>
</evidence>
<comment type="function">
    <text evidence="11">Acts as component of the MCM2-7 complex (MCM complex) which is the replicative helicase essential for 'once per cell cycle' DNA replication initiation and elongation in eukaryotic cells. The active ATPase sites in the MCM2-7 ring are formed through the interaction surfaces of two neighboring subunits such that a critical structure of a conserved arginine finger motif is provided in trans relative to the ATP-binding site of the Walker A box of the adjacent subunit. The six ATPase active sites, however, are likely to contribute differentially to the complex helicase activity.</text>
</comment>
<keyword evidence="7 10" id="KW-0067">ATP-binding</keyword>
<evidence type="ECO:0000313" key="15">
    <source>
        <dbReference type="Proteomes" id="UP001374579"/>
    </source>
</evidence>
<dbReference type="Pfam" id="PF14551">
    <property type="entry name" value="MCM_N"/>
    <property type="match status" value="1"/>
</dbReference>
<keyword evidence="8 10" id="KW-0238">DNA-binding</keyword>
<dbReference type="EC" id="3.6.4.12" evidence="11"/>
<dbReference type="FunFam" id="3.30.1640.10:FF:000001">
    <property type="entry name" value="DNA helicase"/>
    <property type="match status" value="1"/>
</dbReference>
<reference evidence="14 15" key="1">
    <citation type="submission" date="2024-02" db="EMBL/GenBank/DDBJ databases">
        <title>Chromosome-scale genome assembly of the rough periwinkle Littorina saxatilis.</title>
        <authorList>
            <person name="De Jode A."/>
            <person name="Faria R."/>
            <person name="Formenti G."/>
            <person name="Sims Y."/>
            <person name="Smith T.P."/>
            <person name="Tracey A."/>
            <person name="Wood J.M.D."/>
            <person name="Zagrodzka Z.B."/>
            <person name="Johannesson K."/>
            <person name="Butlin R.K."/>
            <person name="Leder E.H."/>
        </authorList>
    </citation>
    <scope>NUCLEOTIDE SEQUENCE [LARGE SCALE GENOMIC DNA]</scope>
    <source>
        <strain evidence="14">Snail1</strain>
        <tissue evidence="14">Muscle</tissue>
    </source>
</reference>
<evidence type="ECO:0000256" key="8">
    <source>
        <dbReference type="ARBA" id="ARBA00023125"/>
    </source>
</evidence>
<dbReference type="Pfam" id="PF00493">
    <property type="entry name" value="MCM"/>
    <property type="match status" value="1"/>
</dbReference>
<evidence type="ECO:0000256" key="7">
    <source>
        <dbReference type="ARBA" id="ARBA00022840"/>
    </source>
</evidence>
<evidence type="ECO:0000256" key="5">
    <source>
        <dbReference type="ARBA" id="ARBA00022801"/>
    </source>
</evidence>
<evidence type="ECO:0000259" key="13">
    <source>
        <dbReference type="PROSITE" id="PS50051"/>
    </source>
</evidence>
<feature type="compositionally biased region" description="Polar residues" evidence="12">
    <location>
        <begin position="170"/>
        <end position="182"/>
    </location>
</feature>
<dbReference type="InterPro" id="IPR001208">
    <property type="entry name" value="MCM_dom"/>
</dbReference>
<dbReference type="InterPro" id="IPR031327">
    <property type="entry name" value="MCM"/>
</dbReference>
<dbReference type="GO" id="GO:0006271">
    <property type="term" value="P:DNA strand elongation involved in DNA replication"/>
    <property type="evidence" value="ECO:0007669"/>
    <property type="project" value="TreeGrafter"/>
</dbReference>
<dbReference type="Gene3D" id="1.10.10.10">
    <property type="entry name" value="Winged helix-like DNA-binding domain superfamily/Winged helix DNA-binding domain"/>
    <property type="match status" value="1"/>
</dbReference>
<dbReference type="GO" id="GO:0016787">
    <property type="term" value="F:hydrolase activity"/>
    <property type="evidence" value="ECO:0007669"/>
    <property type="project" value="UniProtKB-KW"/>
</dbReference>
<dbReference type="GO" id="GO:0005524">
    <property type="term" value="F:ATP binding"/>
    <property type="evidence" value="ECO:0007669"/>
    <property type="project" value="UniProtKB-UniRule"/>
</dbReference>
<dbReference type="Proteomes" id="UP001374579">
    <property type="component" value="Unassembled WGS sequence"/>
</dbReference>
<feature type="region of interest" description="Disordered" evidence="12">
    <location>
        <begin position="1"/>
        <end position="188"/>
    </location>
</feature>
<dbReference type="GO" id="GO:0003697">
    <property type="term" value="F:single-stranded DNA binding"/>
    <property type="evidence" value="ECO:0007669"/>
    <property type="project" value="TreeGrafter"/>
</dbReference>
<dbReference type="PRINTS" id="PR01657">
    <property type="entry name" value="MCMFAMILY"/>
</dbReference>
<name>A0AAN9BZ83_9CAEN</name>
<keyword evidence="6 11" id="KW-0347">Helicase</keyword>
<dbReference type="FunFam" id="3.40.50.300:FF:000217">
    <property type="entry name" value="DNA helicase"/>
    <property type="match status" value="1"/>
</dbReference>
<dbReference type="GO" id="GO:0000727">
    <property type="term" value="P:double-strand break repair via break-induced replication"/>
    <property type="evidence" value="ECO:0007669"/>
    <property type="project" value="TreeGrafter"/>
</dbReference>
<dbReference type="GO" id="GO:1902975">
    <property type="term" value="P:mitotic DNA replication initiation"/>
    <property type="evidence" value="ECO:0007669"/>
    <property type="project" value="TreeGrafter"/>
</dbReference>